<protein>
    <submittedName>
        <fullName evidence="10">AAA-domain-containing protein</fullName>
    </submittedName>
</protein>
<dbReference type="GO" id="GO:0000922">
    <property type="term" value="C:spindle pole"/>
    <property type="evidence" value="ECO:0007669"/>
    <property type="project" value="UniProtKB-SubCell"/>
</dbReference>
<dbReference type="InterPro" id="IPR015415">
    <property type="entry name" value="Spast_Vps4_C"/>
</dbReference>
<dbReference type="GO" id="GO:0005874">
    <property type="term" value="C:microtubule"/>
    <property type="evidence" value="ECO:0007669"/>
    <property type="project" value="UniProtKB-KW"/>
</dbReference>
<dbReference type="InterPro" id="IPR003959">
    <property type="entry name" value="ATPase_AAA_core"/>
</dbReference>
<dbReference type="SMART" id="SM00382">
    <property type="entry name" value="AAA"/>
    <property type="match status" value="1"/>
</dbReference>
<gene>
    <name evidence="10" type="ORF">BCR33DRAFT_854124</name>
</gene>
<dbReference type="Pfam" id="PF09336">
    <property type="entry name" value="Vps4_C"/>
    <property type="match status" value="1"/>
</dbReference>
<accession>A0A1Y2BTP6</accession>
<evidence type="ECO:0000256" key="3">
    <source>
        <dbReference type="ARBA" id="ARBA00022701"/>
    </source>
</evidence>
<dbReference type="Pfam" id="PF17862">
    <property type="entry name" value="AAA_lid_3"/>
    <property type="match status" value="1"/>
</dbReference>
<keyword evidence="2" id="KW-0963">Cytoplasm</keyword>
<dbReference type="GO" id="GO:0016887">
    <property type="term" value="F:ATP hydrolysis activity"/>
    <property type="evidence" value="ECO:0007669"/>
    <property type="project" value="InterPro"/>
</dbReference>
<dbReference type="Pfam" id="PF00004">
    <property type="entry name" value="AAA"/>
    <property type="match status" value="1"/>
</dbReference>
<name>A0A1Y2BTP6_9FUNG</name>
<evidence type="ECO:0000256" key="7">
    <source>
        <dbReference type="ARBA" id="ARBA00023235"/>
    </source>
</evidence>
<comment type="caution">
    <text evidence="10">The sequence shown here is derived from an EMBL/GenBank/DDBJ whole genome shotgun (WGS) entry which is preliminary data.</text>
</comment>
<dbReference type="InterPro" id="IPR027417">
    <property type="entry name" value="P-loop_NTPase"/>
</dbReference>
<evidence type="ECO:0000259" key="9">
    <source>
        <dbReference type="SMART" id="SM00382"/>
    </source>
</evidence>
<dbReference type="InterPro" id="IPR006594">
    <property type="entry name" value="LisH"/>
</dbReference>
<feature type="region of interest" description="Disordered" evidence="8">
    <location>
        <begin position="93"/>
        <end position="167"/>
    </location>
</feature>
<keyword evidence="4" id="KW-0547">Nucleotide-binding</keyword>
<evidence type="ECO:0000256" key="1">
    <source>
        <dbReference type="ARBA" id="ARBA00004647"/>
    </source>
</evidence>
<comment type="subcellular location">
    <subcellularLocation>
        <location evidence="1">Cytoplasm</location>
        <location evidence="1">Cytoskeleton</location>
        <location evidence="1">Spindle pole</location>
    </subcellularLocation>
</comment>
<dbReference type="GO" id="GO:0016853">
    <property type="term" value="F:isomerase activity"/>
    <property type="evidence" value="ECO:0007669"/>
    <property type="project" value="UniProtKB-KW"/>
</dbReference>
<evidence type="ECO:0000313" key="11">
    <source>
        <dbReference type="Proteomes" id="UP000193642"/>
    </source>
</evidence>
<dbReference type="InterPro" id="IPR041569">
    <property type="entry name" value="AAA_lid_3"/>
</dbReference>
<dbReference type="Proteomes" id="UP000193642">
    <property type="component" value="Unassembled WGS sequence"/>
</dbReference>
<evidence type="ECO:0000256" key="6">
    <source>
        <dbReference type="ARBA" id="ARBA00023212"/>
    </source>
</evidence>
<feature type="compositionally biased region" description="Low complexity" evidence="8">
    <location>
        <begin position="154"/>
        <end position="167"/>
    </location>
</feature>
<dbReference type="SUPFAM" id="SSF52540">
    <property type="entry name" value="P-loop containing nucleoside triphosphate hydrolases"/>
    <property type="match status" value="1"/>
</dbReference>
<evidence type="ECO:0000256" key="5">
    <source>
        <dbReference type="ARBA" id="ARBA00022840"/>
    </source>
</evidence>
<evidence type="ECO:0000256" key="2">
    <source>
        <dbReference type="ARBA" id="ARBA00022490"/>
    </source>
</evidence>
<feature type="region of interest" description="Disordered" evidence="8">
    <location>
        <begin position="182"/>
        <end position="203"/>
    </location>
</feature>
<dbReference type="Gene3D" id="1.10.8.60">
    <property type="match status" value="1"/>
</dbReference>
<feature type="domain" description="AAA+ ATPase" evidence="9">
    <location>
        <begin position="303"/>
        <end position="432"/>
    </location>
</feature>
<dbReference type="InterPro" id="IPR003593">
    <property type="entry name" value="AAA+_ATPase"/>
</dbReference>
<keyword evidence="3" id="KW-0493">Microtubule</keyword>
<dbReference type="PANTHER" id="PTHR23074:SF78">
    <property type="entry name" value="KATANIN P60 ATPASE-CONTAINING SUBUNIT A-LIKE 2"/>
    <property type="match status" value="1"/>
</dbReference>
<organism evidence="10 11">
    <name type="scientific">Rhizoclosmatium globosum</name>
    <dbReference type="NCBI Taxonomy" id="329046"/>
    <lineage>
        <taxon>Eukaryota</taxon>
        <taxon>Fungi</taxon>
        <taxon>Fungi incertae sedis</taxon>
        <taxon>Chytridiomycota</taxon>
        <taxon>Chytridiomycota incertae sedis</taxon>
        <taxon>Chytridiomycetes</taxon>
        <taxon>Chytridiales</taxon>
        <taxon>Chytriomycetaceae</taxon>
        <taxon>Rhizoclosmatium</taxon>
    </lineage>
</organism>
<dbReference type="PROSITE" id="PS50896">
    <property type="entry name" value="LISH"/>
    <property type="match status" value="1"/>
</dbReference>
<dbReference type="EMBL" id="MCGO01000045">
    <property type="protein sequence ID" value="ORY38138.1"/>
    <property type="molecule type" value="Genomic_DNA"/>
</dbReference>
<proteinExistence type="predicted"/>
<dbReference type="GO" id="GO:0005524">
    <property type="term" value="F:ATP binding"/>
    <property type="evidence" value="ECO:0007669"/>
    <property type="project" value="UniProtKB-KW"/>
</dbReference>
<keyword evidence="7" id="KW-0413">Isomerase</keyword>
<keyword evidence="5" id="KW-0067">ATP-binding</keyword>
<dbReference type="PANTHER" id="PTHR23074">
    <property type="entry name" value="AAA DOMAIN-CONTAINING"/>
    <property type="match status" value="1"/>
</dbReference>
<dbReference type="InterPro" id="IPR050304">
    <property type="entry name" value="MT-severing_AAA_ATPase"/>
</dbReference>
<evidence type="ECO:0000313" key="10">
    <source>
        <dbReference type="EMBL" id="ORY38138.1"/>
    </source>
</evidence>
<sequence>MEVSKLRDFADRRVAEELKADQRKRNLMVLIMHHLQGHGYADTVARLQTECNLSLKKLSTTSSCNSYMTRYRQEYETYYDIKFGKTPKLVKKCAGDDSATSGPVSISKKKPTPNQAPTKFNSEELPSYEPNLPKLKQGGVTAAERSKKKKADSEPTVPTPTHSVSTASIKQHTEVIENFGVVGTKPKPTESVPVAAEPSATPHPHPLYETKLLKPLPHYESFELRELAAIITRDIYQENPNVHWNDIAVFQLPSDLCGNLLSILSGFLNCLQEYYHHGKDYCSMDHQVQTYPPIYFITPQPPHSHRNGKTLLAKAVATECKTTFFNISASSIVSKWRGDSEKLVRVLFELARYHAPSTIFIDEIEAIMGHRTSDGAEHEGSRRMKTELLIQMDGLAKTKDCVFLLAASNLPWDLDVAMLRRLEKRILIDLPDEEARASMFELNLPRDAKDGAGNLLVAELDYKELASQSNGYSGSDIQLVCKEAAMRPLRRLFDMIEIHDAEQGEDAPLTFTRQPVTMSDVLEALKTTRPSTNSTQTSKYKQWQNDFGSV</sequence>
<reference evidence="10 11" key="1">
    <citation type="submission" date="2016-07" db="EMBL/GenBank/DDBJ databases">
        <title>Pervasive Adenine N6-methylation of Active Genes in Fungi.</title>
        <authorList>
            <consortium name="DOE Joint Genome Institute"/>
            <person name="Mondo S.J."/>
            <person name="Dannebaum R.O."/>
            <person name="Kuo R.C."/>
            <person name="Labutti K."/>
            <person name="Haridas S."/>
            <person name="Kuo A."/>
            <person name="Salamov A."/>
            <person name="Ahrendt S.R."/>
            <person name="Lipzen A."/>
            <person name="Sullivan W."/>
            <person name="Andreopoulos W.B."/>
            <person name="Clum A."/>
            <person name="Lindquist E."/>
            <person name="Daum C."/>
            <person name="Ramamoorthy G.K."/>
            <person name="Gryganskyi A."/>
            <person name="Culley D."/>
            <person name="Magnuson J.K."/>
            <person name="James T.Y."/>
            <person name="O'Malley M.A."/>
            <person name="Stajich J.E."/>
            <person name="Spatafora J.W."/>
            <person name="Visel A."/>
            <person name="Grigoriev I.V."/>
        </authorList>
    </citation>
    <scope>NUCLEOTIDE SEQUENCE [LARGE SCALE GENOMIC DNA]</scope>
    <source>
        <strain evidence="10 11">JEL800</strain>
    </source>
</reference>
<evidence type="ECO:0000256" key="8">
    <source>
        <dbReference type="SAM" id="MobiDB-lite"/>
    </source>
</evidence>
<evidence type="ECO:0000256" key="4">
    <source>
        <dbReference type="ARBA" id="ARBA00022741"/>
    </source>
</evidence>
<dbReference type="AlphaFoldDB" id="A0A1Y2BTP6"/>
<keyword evidence="11" id="KW-1185">Reference proteome</keyword>
<dbReference type="Gene3D" id="3.40.50.300">
    <property type="entry name" value="P-loop containing nucleotide triphosphate hydrolases"/>
    <property type="match status" value="1"/>
</dbReference>
<keyword evidence="6" id="KW-0206">Cytoskeleton</keyword>
<dbReference type="STRING" id="329046.A0A1Y2BTP6"/>
<dbReference type="OrthoDB" id="29072at2759"/>